<dbReference type="STRING" id="1563157.AQS70_19920"/>
<name>A0A0N8VT36_9PSED</name>
<evidence type="ECO:0000259" key="1">
    <source>
        <dbReference type="Pfam" id="PF04965"/>
    </source>
</evidence>
<dbReference type="AlphaFoldDB" id="A0A0N8VT36"/>
<dbReference type="Pfam" id="PF04965">
    <property type="entry name" value="GPW_gp25"/>
    <property type="match status" value="1"/>
</dbReference>
<organism evidence="2 3">
    <name type="scientific">Pseudomonas endophytica</name>
    <dbReference type="NCBI Taxonomy" id="1563157"/>
    <lineage>
        <taxon>Bacteria</taxon>
        <taxon>Pseudomonadati</taxon>
        <taxon>Pseudomonadota</taxon>
        <taxon>Gammaproteobacteria</taxon>
        <taxon>Pseudomonadales</taxon>
        <taxon>Pseudomonadaceae</taxon>
        <taxon>Pseudomonas</taxon>
    </lineage>
</organism>
<protein>
    <recommendedName>
        <fullName evidence="1">IraD/Gp25-like domain-containing protein</fullName>
    </recommendedName>
</protein>
<dbReference type="Gene3D" id="3.10.450.40">
    <property type="match status" value="1"/>
</dbReference>
<keyword evidence="3" id="KW-1185">Reference proteome</keyword>
<dbReference type="PANTHER" id="PTHR38595">
    <property type="entry name" value="CYTOPLASMIC PROTEIN-RELATED"/>
    <property type="match status" value="1"/>
</dbReference>
<dbReference type="InterPro" id="IPR053176">
    <property type="entry name" value="T6SS_TssE1-like"/>
</dbReference>
<dbReference type="SUPFAM" id="SSF160719">
    <property type="entry name" value="gpW/gp25-like"/>
    <property type="match status" value="1"/>
</dbReference>
<dbReference type="PANTHER" id="PTHR38595:SF2">
    <property type="entry name" value="TYPE VI SECRETION SYSTEM BASEPLATE SUBUNIT TSSE"/>
    <property type="match status" value="1"/>
</dbReference>
<feature type="domain" description="IraD/Gp25-like" evidence="1">
    <location>
        <begin position="27"/>
        <end position="115"/>
    </location>
</feature>
<dbReference type="Proteomes" id="UP000050342">
    <property type="component" value="Unassembled WGS sequence"/>
</dbReference>
<sequence length="136" mass="15598">MASLFERLEPDAPQRQRWTREQLAHQQVEAIKQHLERLLNARRGCSQSSPELGLNDFNGGAIGSADLVIHISTDIRRSVEAFEPRIKVLGVRFQPDPQLPLELTFRLDCQVRLNNKDELVQLTVAMHGQDRYTRVT</sequence>
<gene>
    <name evidence="2" type="ORF">AQS70_19920</name>
</gene>
<dbReference type="InterPro" id="IPR007048">
    <property type="entry name" value="IraD/Gp25-like"/>
</dbReference>
<evidence type="ECO:0000313" key="2">
    <source>
        <dbReference type="EMBL" id="KQB55028.1"/>
    </source>
</evidence>
<proteinExistence type="predicted"/>
<evidence type="ECO:0000313" key="3">
    <source>
        <dbReference type="Proteomes" id="UP000050342"/>
    </source>
</evidence>
<dbReference type="InterPro" id="IPR017737">
    <property type="entry name" value="TssE1-like"/>
</dbReference>
<dbReference type="EMBL" id="LLWH01000031">
    <property type="protein sequence ID" value="KQB55028.1"/>
    <property type="molecule type" value="Genomic_DNA"/>
</dbReference>
<comment type="caution">
    <text evidence="2">The sequence shown here is derived from an EMBL/GenBank/DDBJ whole genome shotgun (WGS) entry which is preliminary data.</text>
</comment>
<dbReference type="RefSeq" id="WP_055101578.1">
    <property type="nucleotide sequence ID" value="NZ_LLWH01000031.1"/>
</dbReference>
<dbReference type="NCBIfam" id="TIGR03357">
    <property type="entry name" value="VI_zyme"/>
    <property type="match status" value="1"/>
</dbReference>
<reference evidence="2 3" key="1">
    <citation type="submission" date="2015-10" db="EMBL/GenBank/DDBJ databases">
        <title>Pseudomonas helleri sp. nov. and Pseudomonas weihenstephanensis sp. nov., isolated from raw cows milk.</title>
        <authorList>
            <person name="Von Neubeck M."/>
            <person name="Huptas C."/>
            <person name="Wenning M."/>
            <person name="Scherer S."/>
        </authorList>
    </citation>
    <scope>NUCLEOTIDE SEQUENCE [LARGE SCALE GENOMIC DNA]</scope>
    <source>
        <strain evidence="2 3">BSTT44</strain>
    </source>
</reference>
<accession>A0A0N8VT36</accession>